<keyword evidence="2" id="KW-1185">Reference proteome</keyword>
<dbReference type="EMBL" id="JBHUOS010000001">
    <property type="protein sequence ID" value="MFD2914844.1"/>
    <property type="molecule type" value="Genomic_DNA"/>
</dbReference>
<evidence type="ECO:0000313" key="1">
    <source>
        <dbReference type="EMBL" id="MFD2914844.1"/>
    </source>
</evidence>
<reference evidence="2" key="1">
    <citation type="journal article" date="2019" name="Int. J. Syst. Evol. Microbiol.">
        <title>The Global Catalogue of Microorganisms (GCM) 10K type strain sequencing project: providing services to taxonomists for standard genome sequencing and annotation.</title>
        <authorList>
            <consortium name="The Broad Institute Genomics Platform"/>
            <consortium name="The Broad Institute Genome Sequencing Center for Infectious Disease"/>
            <person name="Wu L."/>
            <person name="Ma J."/>
        </authorList>
    </citation>
    <scope>NUCLEOTIDE SEQUENCE [LARGE SCALE GENOMIC DNA]</scope>
    <source>
        <strain evidence="2">KCTC 32514</strain>
    </source>
</reference>
<sequence length="406" mass="46590">MSHSFFCFQSLKYVSQPSYSYWCWAACLEQMIKGLNAKSKIGTKQCELASTYKDIKENHPIDSLLIGNINNYKSSNCCSASNKIPNGCNIALEENDLKSIFGFSGFNATEIKDCNSLKDFGFIKQTLIDNQSPIVLKVRKNGKAHMNIISGYGKLNGCEYLLISDPLESIGETYQEFSGLINPREIDRVWITKLGVENLEHDAYLEKSLEIVNDFINKFLTNIEHYSSEKGLENSALSNPWKYLANKDPLYVAQSIKEFMSNEKLTIDFELFNFFDELTYDSDVKNLSSCEQEINKDLVVYTDINFINQSFLDESTQKDINTRLINKINKGNALSYIKDFATSIEIKVDDDTIMVKPINYPKDYEIKNEWTTYEVFKNQISINPKIVYFNEDLNTRPSQKIKLSIN</sequence>
<accession>A0ABW5ZPD1</accession>
<evidence type="ECO:0000313" key="2">
    <source>
        <dbReference type="Proteomes" id="UP001597548"/>
    </source>
</evidence>
<dbReference type="Proteomes" id="UP001597548">
    <property type="component" value="Unassembled WGS sequence"/>
</dbReference>
<evidence type="ECO:0008006" key="3">
    <source>
        <dbReference type="Google" id="ProtNLM"/>
    </source>
</evidence>
<organism evidence="1 2">
    <name type="scientific">Psychroserpens luteus</name>
    <dbReference type="NCBI Taxonomy" id="1434066"/>
    <lineage>
        <taxon>Bacteria</taxon>
        <taxon>Pseudomonadati</taxon>
        <taxon>Bacteroidota</taxon>
        <taxon>Flavobacteriia</taxon>
        <taxon>Flavobacteriales</taxon>
        <taxon>Flavobacteriaceae</taxon>
        <taxon>Psychroserpens</taxon>
    </lineage>
</organism>
<proteinExistence type="predicted"/>
<comment type="caution">
    <text evidence="1">The sequence shown here is derived from an EMBL/GenBank/DDBJ whole genome shotgun (WGS) entry which is preliminary data.</text>
</comment>
<dbReference type="RefSeq" id="WP_194507486.1">
    <property type="nucleotide sequence ID" value="NZ_JADILU010000003.1"/>
</dbReference>
<protein>
    <recommendedName>
        <fullName evidence="3">Papain-like cysteine protease AvrRpt2</fullName>
    </recommendedName>
</protein>
<gene>
    <name evidence="1" type="ORF">ACFS29_04275</name>
</gene>
<name>A0ABW5ZPD1_9FLAO</name>